<sequence length="96" mass="10706">MNPITEKSIGVDGRVFSERRAALRRRVLKGATLTFNSGFSAFECVVRNQSADGALLSLAETFSLPARFEVLISGEETLRRARVRWRSMNAVGVKFE</sequence>
<dbReference type="GO" id="GO:0035438">
    <property type="term" value="F:cyclic-di-GMP binding"/>
    <property type="evidence" value="ECO:0007669"/>
    <property type="project" value="InterPro"/>
</dbReference>
<dbReference type="InterPro" id="IPR009875">
    <property type="entry name" value="PilZ_domain"/>
</dbReference>
<dbReference type="EMBL" id="JAAKZF010000002">
    <property type="protein sequence ID" value="NGO50058.1"/>
    <property type="molecule type" value="Genomic_DNA"/>
</dbReference>
<keyword evidence="3" id="KW-1185">Reference proteome</keyword>
<feature type="domain" description="PilZ" evidence="1">
    <location>
        <begin position="18"/>
        <end position="95"/>
    </location>
</feature>
<dbReference type="AlphaFoldDB" id="A0A6G4W6V2"/>
<reference evidence="2 3" key="1">
    <citation type="submission" date="2020-02" db="EMBL/GenBank/DDBJ databases">
        <title>Genome sequence of strain CCNWXJ40-4.</title>
        <authorList>
            <person name="Gao J."/>
            <person name="Sun J."/>
        </authorList>
    </citation>
    <scope>NUCLEOTIDE SEQUENCE [LARGE SCALE GENOMIC DNA]</scope>
    <source>
        <strain evidence="2 3">CCNWXJ 40-4</strain>
    </source>
</reference>
<dbReference type="SUPFAM" id="SSF141371">
    <property type="entry name" value="PilZ domain-like"/>
    <property type="match status" value="1"/>
</dbReference>
<comment type="caution">
    <text evidence="2">The sequence shown here is derived from an EMBL/GenBank/DDBJ whole genome shotgun (WGS) entry which is preliminary data.</text>
</comment>
<accession>A0A6G4W6V2</accession>
<evidence type="ECO:0000259" key="1">
    <source>
        <dbReference type="Pfam" id="PF07238"/>
    </source>
</evidence>
<organism evidence="2 3">
    <name type="scientific">Allomesorhizobium camelthorni</name>
    <dbReference type="NCBI Taxonomy" id="475069"/>
    <lineage>
        <taxon>Bacteria</taxon>
        <taxon>Pseudomonadati</taxon>
        <taxon>Pseudomonadota</taxon>
        <taxon>Alphaproteobacteria</taxon>
        <taxon>Hyphomicrobiales</taxon>
        <taxon>Phyllobacteriaceae</taxon>
        <taxon>Allomesorhizobium</taxon>
    </lineage>
</organism>
<dbReference type="RefSeq" id="WP_165022916.1">
    <property type="nucleotide sequence ID" value="NZ_JAAKZF010000002.1"/>
</dbReference>
<evidence type="ECO:0000313" key="3">
    <source>
        <dbReference type="Proteomes" id="UP001642900"/>
    </source>
</evidence>
<dbReference type="Proteomes" id="UP001642900">
    <property type="component" value="Unassembled WGS sequence"/>
</dbReference>
<gene>
    <name evidence="2" type="ORF">G6N73_02510</name>
</gene>
<dbReference type="Pfam" id="PF07238">
    <property type="entry name" value="PilZ"/>
    <property type="match status" value="1"/>
</dbReference>
<evidence type="ECO:0000313" key="2">
    <source>
        <dbReference type="EMBL" id="NGO50058.1"/>
    </source>
</evidence>
<proteinExistence type="predicted"/>
<name>A0A6G4W6V2_9HYPH</name>
<protein>
    <submittedName>
        <fullName evidence="2">PilZ domain-containing protein</fullName>
    </submittedName>
</protein>